<protein>
    <submittedName>
        <fullName evidence="6">Uncharacterized protein LOC100178716</fullName>
    </submittedName>
</protein>
<dbReference type="AlphaFoldDB" id="A0A6F9DG72"/>
<feature type="transmembrane region" description="Helical" evidence="5">
    <location>
        <begin position="193"/>
        <end position="215"/>
    </location>
</feature>
<comment type="subcellular location">
    <subcellularLocation>
        <location evidence="1">Membrane</location>
        <topology evidence="1">Multi-pass membrane protein</topology>
    </subcellularLocation>
</comment>
<feature type="transmembrane region" description="Helical" evidence="5">
    <location>
        <begin position="102"/>
        <end position="128"/>
    </location>
</feature>
<evidence type="ECO:0000313" key="6">
    <source>
        <dbReference type="EMBL" id="CAB3262217.1"/>
    </source>
</evidence>
<dbReference type="Pfam" id="PF00335">
    <property type="entry name" value="Tetraspanin"/>
    <property type="match status" value="1"/>
</dbReference>
<dbReference type="InterPro" id="IPR008952">
    <property type="entry name" value="Tetraspanin_EC2_sf"/>
</dbReference>
<dbReference type="GO" id="GO:0016020">
    <property type="term" value="C:membrane"/>
    <property type="evidence" value="ECO:0007669"/>
    <property type="project" value="UniProtKB-SubCell"/>
</dbReference>
<feature type="transmembrane region" description="Helical" evidence="5">
    <location>
        <begin position="67"/>
        <end position="90"/>
    </location>
</feature>
<evidence type="ECO:0000256" key="5">
    <source>
        <dbReference type="SAM" id="Phobius"/>
    </source>
</evidence>
<keyword evidence="4 5" id="KW-0472">Membrane</keyword>
<dbReference type="EMBL" id="LR786595">
    <property type="protein sequence ID" value="CAB3262217.1"/>
    <property type="molecule type" value="mRNA"/>
</dbReference>
<accession>A0A6F9DG72</accession>
<keyword evidence="3 5" id="KW-1133">Transmembrane helix</keyword>
<dbReference type="Gene3D" id="1.10.1450.10">
    <property type="entry name" value="Tetraspanin"/>
    <property type="match status" value="1"/>
</dbReference>
<gene>
    <name evidence="6" type="primary">LOC100178716</name>
</gene>
<evidence type="ECO:0000256" key="4">
    <source>
        <dbReference type="ARBA" id="ARBA00023136"/>
    </source>
</evidence>
<evidence type="ECO:0000256" key="2">
    <source>
        <dbReference type="ARBA" id="ARBA00022692"/>
    </source>
</evidence>
<keyword evidence="2 5" id="KW-0812">Transmembrane</keyword>
<dbReference type="SUPFAM" id="SSF48652">
    <property type="entry name" value="Tetraspanin"/>
    <property type="match status" value="1"/>
</dbReference>
<evidence type="ECO:0000256" key="3">
    <source>
        <dbReference type="ARBA" id="ARBA00022989"/>
    </source>
</evidence>
<proteinExistence type="evidence at transcript level"/>
<name>A0A6F9DG72_9ASCI</name>
<reference evidence="6" key="1">
    <citation type="submission" date="2020-04" db="EMBL/GenBank/DDBJ databases">
        <authorList>
            <person name="Neveu A P."/>
        </authorList>
    </citation>
    <scope>NUCLEOTIDE SEQUENCE</scope>
    <source>
        <tissue evidence="6">Whole embryo</tissue>
    </source>
</reference>
<dbReference type="InterPro" id="IPR018499">
    <property type="entry name" value="Tetraspanin/Peripherin"/>
</dbReference>
<organism evidence="6">
    <name type="scientific">Phallusia mammillata</name>
    <dbReference type="NCBI Taxonomy" id="59560"/>
    <lineage>
        <taxon>Eukaryota</taxon>
        <taxon>Metazoa</taxon>
        <taxon>Chordata</taxon>
        <taxon>Tunicata</taxon>
        <taxon>Ascidiacea</taxon>
        <taxon>Phlebobranchia</taxon>
        <taxon>Ascidiidae</taxon>
        <taxon>Phallusia</taxon>
    </lineage>
</organism>
<evidence type="ECO:0000256" key="1">
    <source>
        <dbReference type="ARBA" id="ARBA00004141"/>
    </source>
</evidence>
<sequence>MRMQHPAKLAVIIPTNTRMSSLLKLMIKTKEGIRIAVPTPMKINAQTLPGRRVLMDDEPYIPQDGSAYILVNYVTMPVSWVIFCASPSLFLNSGLSVRKRSLFIAITICSCILFVATTTFTVLLYVLVYNRIETQLIESIRQTMNDNIVFTAWNETQSAMQCCGVNGPADWTSAGYLVPPCGGFRLPCLTAIFISYFIIWGMSVLGQVAAVFVAAKGTFEFQFVEYASDKFRRMKSSMHYS</sequence>